<dbReference type="AlphaFoldDB" id="A0AAD1Y3K7"/>
<reference evidence="1" key="1">
    <citation type="submission" date="2023-07" db="EMBL/GenBank/DDBJ databases">
        <authorList>
            <consortium name="AG Swart"/>
            <person name="Singh M."/>
            <person name="Singh A."/>
            <person name="Seah K."/>
            <person name="Emmerich C."/>
        </authorList>
    </citation>
    <scope>NUCLEOTIDE SEQUENCE</scope>
    <source>
        <strain evidence="1">DP1</strain>
    </source>
</reference>
<name>A0AAD1Y3K7_EUPCR</name>
<organism evidence="1 2">
    <name type="scientific">Euplotes crassus</name>
    <dbReference type="NCBI Taxonomy" id="5936"/>
    <lineage>
        <taxon>Eukaryota</taxon>
        <taxon>Sar</taxon>
        <taxon>Alveolata</taxon>
        <taxon>Ciliophora</taxon>
        <taxon>Intramacronucleata</taxon>
        <taxon>Spirotrichea</taxon>
        <taxon>Hypotrichia</taxon>
        <taxon>Euplotida</taxon>
        <taxon>Euplotidae</taxon>
        <taxon>Moneuplotes</taxon>
    </lineage>
</organism>
<protein>
    <submittedName>
        <fullName evidence="1">Uncharacterized protein</fullName>
    </submittedName>
</protein>
<evidence type="ECO:0000313" key="1">
    <source>
        <dbReference type="EMBL" id="CAI2383380.1"/>
    </source>
</evidence>
<evidence type="ECO:0000313" key="2">
    <source>
        <dbReference type="Proteomes" id="UP001295684"/>
    </source>
</evidence>
<dbReference type="EMBL" id="CAMPGE010025643">
    <property type="protein sequence ID" value="CAI2383380.1"/>
    <property type="molecule type" value="Genomic_DNA"/>
</dbReference>
<dbReference type="Proteomes" id="UP001295684">
    <property type="component" value="Unassembled WGS sequence"/>
</dbReference>
<proteinExistence type="predicted"/>
<keyword evidence="2" id="KW-1185">Reference proteome</keyword>
<gene>
    <name evidence="1" type="ORF">ECRASSUSDP1_LOCUS24879</name>
</gene>
<accession>A0AAD1Y3K7</accession>
<sequence>MLKFSRLHKLITNRTELIIPGSRPNGFRVVITSLLCKILSSSLTCAHFGLRNN</sequence>
<comment type="caution">
    <text evidence="1">The sequence shown here is derived from an EMBL/GenBank/DDBJ whole genome shotgun (WGS) entry which is preliminary data.</text>
</comment>